<dbReference type="CDD" id="cd00093">
    <property type="entry name" value="HTH_XRE"/>
    <property type="match status" value="1"/>
</dbReference>
<gene>
    <name evidence="2" type="ORF">H4281_03170</name>
</gene>
<accession>A0A7W3VSQ4</accession>
<organism evidence="2 3">
    <name type="scientific">Amycolatopsis dendrobii</name>
    <dbReference type="NCBI Taxonomy" id="2760662"/>
    <lineage>
        <taxon>Bacteria</taxon>
        <taxon>Bacillati</taxon>
        <taxon>Actinomycetota</taxon>
        <taxon>Actinomycetes</taxon>
        <taxon>Pseudonocardiales</taxon>
        <taxon>Pseudonocardiaceae</taxon>
        <taxon>Amycolatopsis</taxon>
    </lineage>
</organism>
<protein>
    <submittedName>
        <fullName evidence="2">Peptidase inhibitor family I36 protein</fullName>
    </submittedName>
</protein>
<keyword evidence="3" id="KW-1185">Reference proteome</keyword>
<keyword evidence="1" id="KW-0472">Membrane</keyword>
<evidence type="ECO:0000256" key="1">
    <source>
        <dbReference type="SAM" id="Phobius"/>
    </source>
</evidence>
<keyword evidence="1" id="KW-0812">Transmembrane</keyword>
<name>A0A7W3VSQ4_9PSEU</name>
<comment type="caution">
    <text evidence="2">The sequence shown here is derived from an EMBL/GenBank/DDBJ whole genome shotgun (WGS) entry which is preliminary data.</text>
</comment>
<dbReference type="AlphaFoldDB" id="A0A7W3VSQ4"/>
<dbReference type="EMBL" id="JACGZW010000001">
    <property type="protein sequence ID" value="MBB1152122.1"/>
    <property type="molecule type" value="Genomic_DNA"/>
</dbReference>
<proteinExistence type="predicted"/>
<keyword evidence="1" id="KW-1133">Transmembrane helix</keyword>
<dbReference type="InterPro" id="IPR001387">
    <property type="entry name" value="Cro/C1-type_HTH"/>
</dbReference>
<sequence length="212" mass="23000">MAERGSDAKTFGERLRELRGPITQHALARRSAIGSEALTRQRVSYLENGQVPTAGQLRCYLRGCDRADLFDELDAVRKRLCESGPASGEPAGPGRRWQFAAIGALAAAVLLAAATATFWALDRPSATVAECAPGFVCFWSEPEFGGHKITLDPVWASANHCAALPFEARSEMNSSKERQLGFPAPDCTGWHTVLNHLGGTERSTSVRSYRHS</sequence>
<dbReference type="RefSeq" id="WP_182889332.1">
    <property type="nucleotide sequence ID" value="NZ_JACGZW010000001.1"/>
</dbReference>
<dbReference type="Proteomes" id="UP000526734">
    <property type="component" value="Unassembled WGS sequence"/>
</dbReference>
<reference evidence="2 3" key="1">
    <citation type="submission" date="2020-08" db="EMBL/GenBank/DDBJ databases">
        <title>Amycolatopsis sp. nov. DR6-1 isolated from Dendrobium heterocarpum.</title>
        <authorList>
            <person name="Tedsree N."/>
            <person name="Kuncharoen N."/>
            <person name="Likhitwitayawuid K."/>
            <person name="Tanasupawat S."/>
        </authorList>
    </citation>
    <scope>NUCLEOTIDE SEQUENCE [LARGE SCALE GENOMIC DNA]</scope>
    <source>
        <strain evidence="2 3">DR6-1</strain>
    </source>
</reference>
<feature type="transmembrane region" description="Helical" evidence="1">
    <location>
        <begin position="99"/>
        <end position="121"/>
    </location>
</feature>
<evidence type="ECO:0000313" key="2">
    <source>
        <dbReference type="EMBL" id="MBB1152122.1"/>
    </source>
</evidence>
<dbReference type="Pfam" id="PF03995">
    <property type="entry name" value="Inhibitor_I36"/>
    <property type="match status" value="1"/>
</dbReference>
<evidence type="ECO:0000313" key="3">
    <source>
        <dbReference type="Proteomes" id="UP000526734"/>
    </source>
</evidence>